<protein>
    <submittedName>
        <fullName evidence="1">Unnamed protein product</fullName>
    </submittedName>
</protein>
<dbReference type="EMBL" id="BSXV01000618">
    <property type="protein sequence ID" value="GME89876.1"/>
    <property type="molecule type" value="Genomic_DNA"/>
</dbReference>
<reference evidence="1" key="1">
    <citation type="submission" date="2023-04" db="EMBL/GenBank/DDBJ databases">
        <title>Candida boidinii NBRC 1967.</title>
        <authorList>
            <person name="Ichikawa N."/>
            <person name="Sato H."/>
            <person name="Tonouchi N."/>
        </authorList>
    </citation>
    <scope>NUCLEOTIDE SEQUENCE</scope>
    <source>
        <strain evidence="1">NBRC 1967</strain>
    </source>
</reference>
<organism evidence="1 2">
    <name type="scientific">Candida boidinii</name>
    <name type="common">Yeast</name>
    <dbReference type="NCBI Taxonomy" id="5477"/>
    <lineage>
        <taxon>Eukaryota</taxon>
        <taxon>Fungi</taxon>
        <taxon>Dikarya</taxon>
        <taxon>Ascomycota</taxon>
        <taxon>Saccharomycotina</taxon>
        <taxon>Pichiomycetes</taxon>
        <taxon>Pichiales</taxon>
        <taxon>Pichiaceae</taxon>
        <taxon>Ogataea</taxon>
        <taxon>Ogataea/Candida clade</taxon>
    </lineage>
</organism>
<dbReference type="Proteomes" id="UP001165101">
    <property type="component" value="Unassembled WGS sequence"/>
</dbReference>
<keyword evidence="2" id="KW-1185">Reference proteome</keyword>
<gene>
    <name evidence="1" type="ORF">Cboi01_000159900</name>
</gene>
<proteinExistence type="predicted"/>
<evidence type="ECO:0000313" key="1">
    <source>
        <dbReference type="EMBL" id="GME89876.1"/>
    </source>
</evidence>
<sequence length="221" mass="24223">MENESISNRDQNNNDNIKNSNDESQVKFGLNVMKRHKKDDNRSNQYSITTSSDTRVDTRSLETKARDALLSGSEFGSVSTSDVIAITEDSTRGNNNIDSNKIVAPPTEDSYKRIPVNKFGAAMLRGMGWDGKSKNVNKNSNGGNLLKINTGRKNYPHLGLGAKPSPDQIDDPSGYILANKEYSPFTLVEKTSGSESESGAESKESGAKNITIDDSWMNHTK</sequence>
<comment type="caution">
    <text evidence="1">The sequence shown here is derived from an EMBL/GenBank/DDBJ whole genome shotgun (WGS) entry which is preliminary data.</text>
</comment>
<evidence type="ECO:0000313" key="2">
    <source>
        <dbReference type="Proteomes" id="UP001165101"/>
    </source>
</evidence>
<accession>A0ACB5TKE1</accession>
<name>A0ACB5TKE1_CANBO</name>